<evidence type="ECO:0000256" key="2">
    <source>
        <dbReference type="ARBA" id="ARBA00022539"/>
    </source>
</evidence>
<keyword evidence="4" id="KW-0479">Metal-binding</keyword>
<keyword evidence="3" id="KW-0808">Transferase</keyword>
<sequence length="218" mass="23339">MRRIFAAAAAAALAAALGLAGLRLAPATPTQAQIDAAVTRSGPSFERARRLPVAARYPRDLVWQSNLSLCGPASLANLLRSLDEPAATEATVLAGTGLCRTGFCILGLTLDELAGVARTRTRRPVRVLRDLTPEAFREALRGANDPSRRVVVNFDRARIFGVGAGHHAPVGGYLEAEDLVLVLDVNRAYGPWLVERARLQAAVDTRDGERTRGLLVIE</sequence>
<dbReference type="GO" id="GO:0046938">
    <property type="term" value="P:phytochelatin biosynthetic process"/>
    <property type="evidence" value="ECO:0007669"/>
    <property type="project" value="InterPro"/>
</dbReference>
<dbReference type="PANTHER" id="PTHR33447">
    <property type="entry name" value="GLUTATHIONE GAMMA-GLUTAMYLCYSTEINYLTRANSFERASE"/>
    <property type="match status" value="1"/>
</dbReference>
<dbReference type="Pfam" id="PF05023">
    <property type="entry name" value="Phytochelatin"/>
    <property type="match status" value="1"/>
</dbReference>
<protein>
    <recommendedName>
        <fullName evidence="1">glutathione gamma-glutamylcysteinyltransferase</fullName>
        <ecNumber evidence="1">2.3.2.15</ecNumber>
    </recommendedName>
</protein>
<evidence type="ECO:0000313" key="9">
    <source>
        <dbReference type="Proteomes" id="UP000321960"/>
    </source>
</evidence>
<evidence type="ECO:0000256" key="5">
    <source>
        <dbReference type="SAM" id="SignalP"/>
    </source>
</evidence>
<dbReference type="AlphaFoldDB" id="A0A512J0W8"/>
<dbReference type="EMBL" id="BJZU01000027">
    <property type="protein sequence ID" value="GEP03621.1"/>
    <property type="molecule type" value="Genomic_DNA"/>
</dbReference>
<name>A0A512J0W8_9HYPH</name>
<dbReference type="SUPFAM" id="SSF54001">
    <property type="entry name" value="Cysteine proteinases"/>
    <property type="match status" value="1"/>
</dbReference>
<feature type="chain" id="PRO_5021883763" description="glutathione gamma-glutamylcysteinyltransferase" evidence="5">
    <location>
        <begin position="33"/>
        <end position="218"/>
    </location>
</feature>
<accession>A0A512J0W8</accession>
<dbReference type="GO" id="GO:0046872">
    <property type="term" value="F:metal ion binding"/>
    <property type="evidence" value="ECO:0007669"/>
    <property type="project" value="UniProtKB-KW"/>
</dbReference>
<keyword evidence="2" id="KW-0104">Cadmium</keyword>
<gene>
    <name evidence="8" type="ORF">GCM10007888_33290</name>
    <name evidence="7" type="ORF">MOX02_16590</name>
</gene>
<dbReference type="GO" id="GO:0010038">
    <property type="term" value="P:response to metal ion"/>
    <property type="evidence" value="ECO:0007669"/>
    <property type="project" value="InterPro"/>
</dbReference>
<feature type="domain" description="Peptidase C83" evidence="6">
    <location>
        <begin position="1"/>
        <end position="218"/>
    </location>
</feature>
<dbReference type="InterPro" id="IPR007719">
    <property type="entry name" value="PCS_N"/>
</dbReference>
<dbReference type="PROSITE" id="PS51443">
    <property type="entry name" value="PCS"/>
    <property type="match status" value="1"/>
</dbReference>
<feature type="signal peptide" evidence="5">
    <location>
        <begin position="1"/>
        <end position="32"/>
    </location>
</feature>
<evidence type="ECO:0000256" key="3">
    <source>
        <dbReference type="ARBA" id="ARBA00022679"/>
    </source>
</evidence>
<dbReference type="EC" id="2.3.2.15" evidence="1"/>
<dbReference type="GO" id="GO:0016756">
    <property type="term" value="F:glutathione gamma-glutamylcysteinyltransferase activity"/>
    <property type="evidence" value="ECO:0007669"/>
    <property type="project" value="UniProtKB-EC"/>
</dbReference>
<dbReference type="InterPro" id="IPR038156">
    <property type="entry name" value="PCS_N_sf"/>
</dbReference>
<reference evidence="8" key="1">
    <citation type="journal article" date="2014" name="Int. J. Syst. Evol. Microbiol.">
        <title>Complete genome of a new Firmicutes species belonging to the dominant human colonic microbiota ('Ruminococcus bicirculans') reveals two chromosomes and a selective capacity to utilize plant glucans.</title>
        <authorList>
            <consortium name="NISC Comparative Sequencing Program"/>
            <person name="Wegmann U."/>
            <person name="Louis P."/>
            <person name="Goesmann A."/>
            <person name="Henrissat B."/>
            <person name="Duncan S.H."/>
            <person name="Flint H.J."/>
        </authorList>
    </citation>
    <scope>NUCLEOTIDE SEQUENCE</scope>
    <source>
        <strain evidence="8">NBRC 107715</strain>
    </source>
</reference>
<keyword evidence="5" id="KW-0732">Signal</keyword>
<dbReference type="OrthoDB" id="8219159at2"/>
<reference evidence="8" key="4">
    <citation type="submission" date="2023-01" db="EMBL/GenBank/DDBJ databases">
        <title>Draft genome sequence of Methylobacterium oxalidis strain NBRC 107715.</title>
        <authorList>
            <person name="Sun Q."/>
            <person name="Mori K."/>
        </authorList>
    </citation>
    <scope>NUCLEOTIDE SEQUENCE</scope>
    <source>
        <strain evidence="8">NBRC 107715</strain>
    </source>
</reference>
<dbReference type="EMBL" id="BSPK01000058">
    <property type="protein sequence ID" value="GLS64948.1"/>
    <property type="molecule type" value="Genomic_DNA"/>
</dbReference>
<evidence type="ECO:0000259" key="6">
    <source>
        <dbReference type="PROSITE" id="PS51443"/>
    </source>
</evidence>
<proteinExistence type="predicted"/>
<dbReference type="Gene3D" id="3.90.70.30">
    <property type="entry name" value="Phytochelatin synthase, N-terminal domain"/>
    <property type="match status" value="1"/>
</dbReference>
<dbReference type="Proteomes" id="UP000321960">
    <property type="component" value="Unassembled WGS sequence"/>
</dbReference>
<reference evidence="10" key="2">
    <citation type="journal article" date="2019" name="Int. J. Syst. Evol. Microbiol.">
        <title>The Global Catalogue of Microorganisms (GCM) 10K type strain sequencing project: providing services to taxonomists for standard genome sequencing and annotation.</title>
        <authorList>
            <consortium name="The Broad Institute Genomics Platform"/>
            <consortium name="The Broad Institute Genome Sequencing Center for Infectious Disease"/>
            <person name="Wu L."/>
            <person name="Ma J."/>
        </authorList>
    </citation>
    <scope>NUCLEOTIDE SEQUENCE [LARGE SCALE GENOMIC DNA]</scope>
    <source>
        <strain evidence="10">NBRC 107715</strain>
    </source>
</reference>
<evidence type="ECO:0000256" key="4">
    <source>
        <dbReference type="ARBA" id="ARBA00022723"/>
    </source>
</evidence>
<organism evidence="7 9">
    <name type="scientific">Methylobacterium oxalidis</name>
    <dbReference type="NCBI Taxonomy" id="944322"/>
    <lineage>
        <taxon>Bacteria</taxon>
        <taxon>Pseudomonadati</taxon>
        <taxon>Pseudomonadota</taxon>
        <taxon>Alphaproteobacteria</taxon>
        <taxon>Hyphomicrobiales</taxon>
        <taxon>Methylobacteriaceae</taxon>
        <taxon>Methylobacterium</taxon>
    </lineage>
</organism>
<dbReference type="RefSeq" id="WP_147025317.1">
    <property type="nucleotide sequence ID" value="NZ_BJZU01000027.1"/>
</dbReference>
<keyword evidence="10" id="KW-1185">Reference proteome</keyword>
<dbReference type="InterPro" id="IPR038765">
    <property type="entry name" value="Papain-like_cys_pep_sf"/>
</dbReference>
<evidence type="ECO:0000313" key="7">
    <source>
        <dbReference type="EMBL" id="GEP03621.1"/>
    </source>
</evidence>
<dbReference type="Proteomes" id="UP001156856">
    <property type="component" value="Unassembled WGS sequence"/>
</dbReference>
<comment type="caution">
    <text evidence="7">The sequence shown here is derived from an EMBL/GenBank/DDBJ whole genome shotgun (WGS) entry which is preliminary data.</text>
</comment>
<reference evidence="7 9" key="3">
    <citation type="submission" date="2019-07" db="EMBL/GenBank/DDBJ databases">
        <title>Whole genome shotgun sequence of Methylobacterium oxalidis NBRC 107715.</title>
        <authorList>
            <person name="Hosoyama A."/>
            <person name="Uohara A."/>
            <person name="Ohji S."/>
            <person name="Ichikawa N."/>
        </authorList>
    </citation>
    <scope>NUCLEOTIDE SEQUENCE [LARGE SCALE GENOMIC DNA]</scope>
    <source>
        <strain evidence="7 9">NBRC 107715</strain>
    </source>
</reference>
<evidence type="ECO:0000256" key="1">
    <source>
        <dbReference type="ARBA" id="ARBA00012468"/>
    </source>
</evidence>
<dbReference type="InterPro" id="IPR040409">
    <property type="entry name" value="PCS-like"/>
</dbReference>
<evidence type="ECO:0000313" key="10">
    <source>
        <dbReference type="Proteomes" id="UP001156856"/>
    </source>
</evidence>
<evidence type="ECO:0000313" key="8">
    <source>
        <dbReference type="EMBL" id="GLS64948.1"/>
    </source>
</evidence>